<accession>A0A5E4Y671</accession>
<dbReference type="Proteomes" id="UP000343317">
    <property type="component" value="Unassembled WGS sequence"/>
</dbReference>
<protein>
    <submittedName>
        <fullName evidence="1">Uncharacterized protein</fullName>
    </submittedName>
</protein>
<dbReference type="AlphaFoldDB" id="A0A5E4Y671"/>
<organism evidence="1 2">
    <name type="scientific">Pandoraea horticolens</name>
    <dbReference type="NCBI Taxonomy" id="2508298"/>
    <lineage>
        <taxon>Bacteria</taxon>
        <taxon>Pseudomonadati</taxon>
        <taxon>Pseudomonadota</taxon>
        <taxon>Betaproteobacteria</taxon>
        <taxon>Burkholderiales</taxon>
        <taxon>Burkholderiaceae</taxon>
        <taxon>Pandoraea</taxon>
    </lineage>
</organism>
<reference evidence="1 2" key="1">
    <citation type="submission" date="2019-08" db="EMBL/GenBank/DDBJ databases">
        <authorList>
            <person name="Peeters C."/>
        </authorList>
    </citation>
    <scope>NUCLEOTIDE SEQUENCE [LARGE SCALE GENOMIC DNA]</scope>
    <source>
        <strain evidence="1 2">LMG 31112</strain>
    </source>
</reference>
<gene>
    <name evidence="1" type="ORF">PHO31112_04304</name>
</gene>
<dbReference type="EMBL" id="CABPSM010000015">
    <property type="protein sequence ID" value="VVE44017.1"/>
    <property type="molecule type" value="Genomic_DNA"/>
</dbReference>
<sequence length="67" mass="7522">MTNRIVPAEYSCAGYQLPAEDRNDILSQIQTDKNRISTLVRAMPNIETQRQQFIAMYGDAFGLDAGN</sequence>
<dbReference type="RefSeq" id="WP_150622819.1">
    <property type="nucleotide sequence ID" value="NZ_CABPSM010000015.1"/>
</dbReference>
<evidence type="ECO:0000313" key="1">
    <source>
        <dbReference type="EMBL" id="VVE44017.1"/>
    </source>
</evidence>
<keyword evidence="2" id="KW-1185">Reference proteome</keyword>
<evidence type="ECO:0000313" key="2">
    <source>
        <dbReference type="Proteomes" id="UP000343317"/>
    </source>
</evidence>
<name>A0A5E4Y671_9BURK</name>
<proteinExistence type="predicted"/>